<keyword evidence="2" id="KW-1185">Reference proteome</keyword>
<evidence type="ECO:0000313" key="2">
    <source>
        <dbReference type="Proteomes" id="UP000478052"/>
    </source>
</evidence>
<name>A0A6G0YFP0_APHCR</name>
<evidence type="ECO:0000313" key="1">
    <source>
        <dbReference type="EMBL" id="KAF0755085.1"/>
    </source>
</evidence>
<dbReference type="Proteomes" id="UP000478052">
    <property type="component" value="Unassembled WGS sequence"/>
</dbReference>
<sequence>MNEAIYHLKNSQNEECFEYKGQQFIYMPTNDNFIIGEPSLRIAYTDNSYELEKWLNKHTHDFDAIYRVEKNFAVCNIKKSAIETIEPAFMRYMSNAVPLPEGNHFYRQLNTIVHHRRRQQHNRLRRDNNHNIKL</sequence>
<protein>
    <submittedName>
        <fullName evidence="1">Uncharacterized protein</fullName>
    </submittedName>
</protein>
<dbReference type="EMBL" id="VUJU01004237">
    <property type="protein sequence ID" value="KAF0755085.1"/>
    <property type="molecule type" value="Genomic_DNA"/>
</dbReference>
<proteinExistence type="predicted"/>
<organism evidence="1 2">
    <name type="scientific">Aphis craccivora</name>
    <name type="common">Cowpea aphid</name>
    <dbReference type="NCBI Taxonomy" id="307492"/>
    <lineage>
        <taxon>Eukaryota</taxon>
        <taxon>Metazoa</taxon>
        <taxon>Ecdysozoa</taxon>
        <taxon>Arthropoda</taxon>
        <taxon>Hexapoda</taxon>
        <taxon>Insecta</taxon>
        <taxon>Pterygota</taxon>
        <taxon>Neoptera</taxon>
        <taxon>Paraneoptera</taxon>
        <taxon>Hemiptera</taxon>
        <taxon>Sternorrhyncha</taxon>
        <taxon>Aphidomorpha</taxon>
        <taxon>Aphidoidea</taxon>
        <taxon>Aphididae</taxon>
        <taxon>Aphidini</taxon>
        <taxon>Aphis</taxon>
        <taxon>Aphis</taxon>
    </lineage>
</organism>
<comment type="caution">
    <text evidence="1">The sequence shown here is derived from an EMBL/GenBank/DDBJ whole genome shotgun (WGS) entry which is preliminary data.</text>
</comment>
<reference evidence="1 2" key="1">
    <citation type="submission" date="2019-08" db="EMBL/GenBank/DDBJ databases">
        <title>Whole genome of Aphis craccivora.</title>
        <authorList>
            <person name="Voronova N.V."/>
            <person name="Shulinski R.S."/>
            <person name="Bandarenka Y.V."/>
            <person name="Zhorov D.G."/>
            <person name="Warner D."/>
        </authorList>
    </citation>
    <scope>NUCLEOTIDE SEQUENCE [LARGE SCALE GENOMIC DNA]</scope>
    <source>
        <strain evidence="1">180601</strain>
        <tissue evidence="1">Whole Body</tissue>
    </source>
</reference>
<dbReference type="AlphaFoldDB" id="A0A6G0YFP0"/>
<accession>A0A6G0YFP0</accession>
<gene>
    <name evidence="1" type="ORF">FWK35_00031941</name>
</gene>